<gene>
    <name evidence="1" type="ORF">SDC9_176497</name>
</gene>
<reference evidence="1" key="1">
    <citation type="submission" date="2019-08" db="EMBL/GenBank/DDBJ databases">
        <authorList>
            <person name="Kucharzyk K."/>
            <person name="Murdoch R.W."/>
            <person name="Higgins S."/>
            <person name="Loffler F."/>
        </authorList>
    </citation>
    <scope>NUCLEOTIDE SEQUENCE</scope>
</reference>
<sequence>MNREPPHPGQRHFNVGDRNSVFLADLLHVVETDEPGGGCAGREDHLHGIRQNGAVHDEKHLHASFGQRAAQSFRPFFRNKRFPEKHQLFRTRYTFRLMRLPPSGQPDRAHLPFAVAEDADSADPVLEEPANQPERFQPVIHRDEVDLGFPGKAVHHQYRNPLPGKTQHILRRFIQLGARGDDDAVHLAFLNA</sequence>
<accession>A0A645GTB4</accession>
<comment type="caution">
    <text evidence="1">The sequence shown here is derived from an EMBL/GenBank/DDBJ whole genome shotgun (WGS) entry which is preliminary data.</text>
</comment>
<protein>
    <submittedName>
        <fullName evidence="1">Uncharacterized protein</fullName>
    </submittedName>
</protein>
<organism evidence="1">
    <name type="scientific">bioreactor metagenome</name>
    <dbReference type="NCBI Taxonomy" id="1076179"/>
    <lineage>
        <taxon>unclassified sequences</taxon>
        <taxon>metagenomes</taxon>
        <taxon>ecological metagenomes</taxon>
    </lineage>
</organism>
<dbReference type="AlphaFoldDB" id="A0A645GTB4"/>
<dbReference type="EMBL" id="VSSQ01079566">
    <property type="protein sequence ID" value="MPN29049.1"/>
    <property type="molecule type" value="Genomic_DNA"/>
</dbReference>
<evidence type="ECO:0000313" key="1">
    <source>
        <dbReference type="EMBL" id="MPN29049.1"/>
    </source>
</evidence>
<name>A0A645GTB4_9ZZZZ</name>
<proteinExistence type="predicted"/>